<comment type="caution">
    <text evidence="1">The sequence shown here is derived from an EMBL/GenBank/DDBJ whole genome shotgun (WGS) entry which is preliminary data.</text>
</comment>
<keyword evidence="2" id="KW-1185">Reference proteome</keyword>
<evidence type="ECO:0000313" key="2">
    <source>
        <dbReference type="Proteomes" id="UP001291930"/>
    </source>
</evidence>
<name>A0ABU5JRM4_9BACI</name>
<reference evidence="2" key="1">
    <citation type="submission" date="2023-11" db="EMBL/GenBank/DDBJ databases">
        <title>Genome Sequence of Bacillus pseudomycoides stain BUPM19.</title>
        <authorList>
            <person name="Farhat A."/>
        </authorList>
    </citation>
    <scope>NUCLEOTIDE SEQUENCE [LARGE SCALE GENOMIC DNA]</scope>
    <source>
        <strain evidence="2">BUPM19</strain>
    </source>
</reference>
<dbReference type="EMBL" id="JAXOVW010000003">
    <property type="protein sequence ID" value="MDZ5606073.1"/>
    <property type="molecule type" value="Genomic_DNA"/>
</dbReference>
<organism evidence="1 2">
    <name type="scientific">Bacillus bingmayongensis</name>
    <dbReference type="NCBI Taxonomy" id="1150157"/>
    <lineage>
        <taxon>Bacteria</taxon>
        <taxon>Bacillati</taxon>
        <taxon>Bacillota</taxon>
        <taxon>Bacilli</taxon>
        <taxon>Bacillales</taxon>
        <taxon>Bacillaceae</taxon>
        <taxon>Bacillus</taxon>
    </lineage>
</organism>
<dbReference type="Proteomes" id="UP001291930">
    <property type="component" value="Unassembled WGS sequence"/>
</dbReference>
<evidence type="ECO:0000313" key="1">
    <source>
        <dbReference type="EMBL" id="MDZ5606073.1"/>
    </source>
</evidence>
<gene>
    <name evidence="1" type="ORF">U2I54_02840</name>
</gene>
<proteinExistence type="predicted"/>
<sequence>MSVETWYRYTFREKYFSMALPNTWTLMETDPKYIEKFTSIFLAEQAEVFPHIAENLEEIKRQLEFLLKNLKGMKVELFALQGLVDEENIIHFADVTVSKFSYAKEYSSIRNIEKLLKEKEESELVSIEEVKFQIGNVIHIREYTTVEMENEDIKACTNQFLIPLSKENDI</sequence>
<protein>
    <submittedName>
        <fullName evidence="1">Uncharacterized protein</fullName>
    </submittedName>
</protein>
<accession>A0ABU5JRM4</accession>
<dbReference type="RefSeq" id="WP_374216705.1">
    <property type="nucleotide sequence ID" value="NZ_JAXOVW010000003.1"/>
</dbReference>